<evidence type="ECO:0000259" key="10">
    <source>
        <dbReference type="PROSITE" id="PS51105"/>
    </source>
</evidence>
<evidence type="ECO:0000256" key="6">
    <source>
        <dbReference type="ARBA" id="ARBA00022989"/>
    </source>
</evidence>
<comment type="caution">
    <text evidence="11">The sequence shown here is derived from an EMBL/GenBank/DDBJ whole genome shotgun (WGS) entry which is preliminary data.</text>
</comment>
<feature type="domain" description="EAL" evidence="9">
    <location>
        <begin position="426"/>
        <end position="676"/>
    </location>
</feature>
<dbReference type="InterPro" id="IPR004501">
    <property type="entry name" value="PTS_EIIC_3"/>
</dbReference>
<sequence>MYNKSIYNLFTKVSENAYLNGLCNVFVMLLPVSLLSAFTMLIGNGLSWFGYTSLSEHLVFISTLVWKLFPLLLLVYYALFLSTFHKVSRTIIVTPSILVYVILSNEWGLLHAGSVLPANYPLAIVTPLLVALSVRYMTRRRVFVNSELPNVVDQSINLICATVLLVFVYTVIGHVLGAWFQSCTDVSALVPKLGVYSLFDALWYELIRNLLWSIGINGHIIFSPFKAELYELTSSSFALYKEWGTDLPILTSNFYDIYAGIGGAGNTLSLVLCMLFFTRNKGYRNLAIATLVLSIFNINEPILFGLPVIFNPVLIIPFLLTPLVAICIAYVATLLGMVPPISEFVSWMTPAFISGYLATGEHISGALLQFVIVIIGIVIYLPFFKQMDKVIGSHAIFSKGSSDEFFNYESIGGGRNVALLPHMSSNLVAQRQISKLQQDGEFVLFYQPQVDVESNKVSSLEVLIRHKAEDGTITPPSFLASFSKLGLTSELDLWVIQKALDEVSPLAKDAEFKVSINVSTETFLIPSFATTVISLIEQSALEFHQVELEITEDLLIQDEQATWGVFQQLKERGIGIALDDFGAGYSSIGYLGKYDYDKVKIDRSLVVNLKHRNGREMFRLTSEIVRLTGAQIVVEGVEEQEELEFIAEQGIKLIQGYYFFKPMPFNEVSDLISLTHSQDVILA</sequence>
<reference evidence="11 12" key="1">
    <citation type="submission" date="2019-01" db="EMBL/GenBank/DDBJ databases">
        <title>Vibrio BEI176 sp. nov, a marine bacterium isolated from China: eastern marignal seas.</title>
        <authorList>
            <person name="Li B."/>
        </authorList>
    </citation>
    <scope>NUCLEOTIDE SEQUENCE [LARGE SCALE GENOMIC DNA]</scope>
    <source>
        <strain evidence="11 12">BEI176</strain>
    </source>
</reference>
<dbReference type="PANTHER" id="PTHR33989">
    <property type="match status" value="1"/>
</dbReference>
<feature type="transmembrane region" description="Helical" evidence="8">
    <location>
        <begin position="58"/>
        <end position="79"/>
    </location>
</feature>
<dbReference type="InterPro" id="IPR003352">
    <property type="entry name" value="PTS_EIIC"/>
</dbReference>
<evidence type="ECO:0000256" key="4">
    <source>
        <dbReference type="ARBA" id="ARBA00022597"/>
    </source>
</evidence>
<keyword evidence="3" id="KW-1003">Cell membrane</keyword>
<dbReference type="PROSITE" id="PS50883">
    <property type="entry name" value="EAL"/>
    <property type="match status" value="1"/>
</dbReference>
<evidence type="ECO:0000256" key="3">
    <source>
        <dbReference type="ARBA" id="ARBA00022475"/>
    </source>
</evidence>
<evidence type="ECO:0000256" key="5">
    <source>
        <dbReference type="ARBA" id="ARBA00022692"/>
    </source>
</evidence>
<dbReference type="EMBL" id="SATR01000005">
    <property type="protein sequence ID" value="TFH92573.1"/>
    <property type="molecule type" value="Genomic_DNA"/>
</dbReference>
<feature type="transmembrane region" description="Helical" evidence="8">
    <location>
        <begin position="315"/>
        <end position="337"/>
    </location>
</feature>
<protein>
    <submittedName>
        <fullName evidence="11">EAL domain-containing protein</fullName>
    </submittedName>
</protein>
<dbReference type="SMART" id="SM00052">
    <property type="entry name" value="EAL"/>
    <property type="match status" value="1"/>
</dbReference>
<dbReference type="Gene3D" id="3.20.20.450">
    <property type="entry name" value="EAL domain"/>
    <property type="match status" value="1"/>
</dbReference>
<dbReference type="PANTHER" id="PTHR33989:SF4">
    <property type="entry name" value="PTS SYSTEM N,N'-DIACETYLCHITOBIOSE-SPECIFIC EIIC COMPONENT"/>
    <property type="match status" value="1"/>
</dbReference>
<dbReference type="InterPro" id="IPR051088">
    <property type="entry name" value="PTS_Sugar-EIIC/EIIB"/>
</dbReference>
<keyword evidence="4" id="KW-0762">Sugar transport</keyword>
<dbReference type="GO" id="GO:0005886">
    <property type="term" value="C:plasma membrane"/>
    <property type="evidence" value="ECO:0007669"/>
    <property type="project" value="UniProtKB-SubCell"/>
</dbReference>
<keyword evidence="6 8" id="KW-1133">Transmembrane helix</keyword>
<feature type="transmembrane region" description="Helical" evidence="8">
    <location>
        <begin position="21"/>
        <end position="46"/>
    </location>
</feature>
<evidence type="ECO:0000313" key="11">
    <source>
        <dbReference type="EMBL" id="TFH92573.1"/>
    </source>
</evidence>
<dbReference type="CDD" id="cd01948">
    <property type="entry name" value="EAL"/>
    <property type="match status" value="1"/>
</dbReference>
<proteinExistence type="predicted"/>
<dbReference type="GO" id="GO:0009401">
    <property type="term" value="P:phosphoenolpyruvate-dependent sugar phosphotransferase system"/>
    <property type="evidence" value="ECO:0007669"/>
    <property type="project" value="InterPro"/>
</dbReference>
<feature type="transmembrane region" description="Helical" evidence="8">
    <location>
        <begin position="118"/>
        <end position="137"/>
    </location>
</feature>
<feature type="transmembrane region" description="Helical" evidence="8">
    <location>
        <begin position="257"/>
        <end position="277"/>
    </location>
</feature>
<dbReference type="PROSITE" id="PS51105">
    <property type="entry name" value="PTS_EIIC_TYPE_3"/>
    <property type="match status" value="1"/>
</dbReference>
<evidence type="ECO:0000259" key="9">
    <source>
        <dbReference type="PROSITE" id="PS50883"/>
    </source>
</evidence>
<feature type="domain" description="PTS EIIC type-3" evidence="10">
    <location>
        <begin position="2"/>
        <end position="383"/>
    </location>
</feature>
<evidence type="ECO:0000313" key="12">
    <source>
        <dbReference type="Proteomes" id="UP000297753"/>
    </source>
</evidence>
<keyword evidence="5 8" id="KW-0812">Transmembrane</keyword>
<feature type="transmembrane region" description="Helical" evidence="8">
    <location>
        <begin position="91"/>
        <end position="112"/>
    </location>
</feature>
<feature type="transmembrane region" description="Helical" evidence="8">
    <location>
        <begin position="158"/>
        <end position="180"/>
    </location>
</feature>
<feature type="transmembrane region" description="Helical" evidence="8">
    <location>
        <begin position="366"/>
        <end position="384"/>
    </location>
</feature>
<accession>A0A4Y8WIQ9</accession>
<evidence type="ECO:0000256" key="1">
    <source>
        <dbReference type="ARBA" id="ARBA00004651"/>
    </source>
</evidence>
<dbReference type="GO" id="GO:0008982">
    <property type="term" value="F:protein-N(PI)-phosphohistidine-sugar phosphotransferase activity"/>
    <property type="evidence" value="ECO:0007669"/>
    <property type="project" value="InterPro"/>
</dbReference>
<keyword evidence="12" id="KW-1185">Reference proteome</keyword>
<dbReference type="RefSeq" id="WP_134834502.1">
    <property type="nucleotide sequence ID" value="NZ_SATR01000005.1"/>
</dbReference>
<dbReference type="AlphaFoldDB" id="A0A4Y8WIQ9"/>
<dbReference type="Pfam" id="PF02378">
    <property type="entry name" value="PTS_EIIC"/>
    <property type="match status" value="1"/>
</dbReference>
<keyword evidence="2" id="KW-0813">Transport</keyword>
<dbReference type="InterPro" id="IPR001633">
    <property type="entry name" value="EAL_dom"/>
</dbReference>
<evidence type="ECO:0000256" key="8">
    <source>
        <dbReference type="SAM" id="Phobius"/>
    </source>
</evidence>
<dbReference type="Pfam" id="PF00563">
    <property type="entry name" value="EAL"/>
    <property type="match status" value="1"/>
</dbReference>
<organism evidence="11 12">
    <name type="scientific">Vibrio ouci</name>
    <dbReference type="NCBI Taxonomy" id="2499078"/>
    <lineage>
        <taxon>Bacteria</taxon>
        <taxon>Pseudomonadati</taxon>
        <taxon>Pseudomonadota</taxon>
        <taxon>Gammaproteobacteria</taxon>
        <taxon>Vibrionales</taxon>
        <taxon>Vibrionaceae</taxon>
        <taxon>Vibrio</taxon>
    </lineage>
</organism>
<dbReference type="Proteomes" id="UP000297753">
    <property type="component" value="Unassembled WGS sequence"/>
</dbReference>
<dbReference type="InterPro" id="IPR035919">
    <property type="entry name" value="EAL_sf"/>
</dbReference>
<gene>
    <name evidence="11" type="ORF">ELS82_05105</name>
</gene>
<dbReference type="OrthoDB" id="6198205at2"/>
<evidence type="ECO:0000256" key="7">
    <source>
        <dbReference type="ARBA" id="ARBA00023136"/>
    </source>
</evidence>
<comment type="subcellular location">
    <subcellularLocation>
        <location evidence="1">Cell membrane</location>
        <topology evidence="1">Multi-pass membrane protein</topology>
    </subcellularLocation>
</comment>
<feature type="transmembrane region" description="Helical" evidence="8">
    <location>
        <begin position="286"/>
        <end position="309"/>
    </location>
</feature>
<name>A0A4Y8WIQ9_9VIBR</name>
<evidence type="ECO:0000256" key="2">
    <source>
        <dbReference type="ARBA" id="ARBA00022448"/>
    </source>
</evidence>
<keyword evidence="7 8" id="KW-0472">Membrane</keyword>
<dbReference type="SUPFAM" id="SSF141868">
    <property type="entry name" value="EAL domain-like"/>
    <property type="match status" value="1"/>
</dbReference>